<dbReference type="SMART" id="SM01353">
    <property type="entry name" value="AIF_C"/>
    <property type="match status" value="1"/>
</dbReference>
<dbReference type="PRINTS" id="PR00469">
    <property type="entry name" value="PNDRDTASEII"/>
</dbReference>
<comment type="caution">
    <text evidence="5">The sequence shown here is derived from an EMBL/GenBank/DDBJ whole genome shotgun (WGS) entry which is preliminary data.</text>
</comment>
<dbReference type="RefSeq" id="WP_126988033.1">
    <property type="nucleotide sequence ID" value="NZ_JBQQLG010000010.1"/>
</dbReference>
<accession>A0A3R8RXD7</accession>
<dbReference type="InterPro" id="IPR023753">
    <property type="entry name" value="FAD/NAD-binding_dom"/>
</dbReference>
<dbReference type="GO" id="GO:0012501">
    <property type="term" value="P:programmed cell death"/>
    <property type="evidence" value="ECO:0007669"/>
    <property type="project" value="TreeGrafter"/>
</dbReference>
<dbReference type="GeneID" id="78121752"/>
<dbReference type="GO" id="GO:0071949">
    <property type="term" value="F:FAD binding"/>
    <property type="evidence" value="ECO:0007669"/>
    <property type="project" value="TreeGrafter"/>
</dbReference>
<keyword evidence="1" id="KW-0285">Flavoprotein</keyword>
<dbReference type="PRINTS" id="PR00368">
    <property type="entry name" value="FADPNR"/>
</dbReference>
<dbReference type="Gene3D" id="3.30.390.30">
    <property type="match status" value="1"/>
</dbReference>
<reference evidence="5 6" key="1">
    <citation type="submission" date="2018-07" db="EMBL/GenBank/DDBJ databases">
        <title>Brachybacteriurn paraconglorneratum KCTC 9916.</title>
        <authorList>
            <person name="Li Y."/>
        </authorList>
    </citation>
    <scope>NUCLEOTIDE SEQUENCE [LARGE SCALE GENOMIC DNA]</scope>
    <source>
        <strain evidence="5 6">KCTC 9916</strain>
    </source>
</reference>
<dbReference type="Pfam" id="PF07992">
    <property type="entry name" value="Pyr_redox_2"/>
    <property type="match status" value="1"/>
</dbReference>
<dbReference type="InterPro" id="IPR036188">
    <property type="entry name" value="FAD/NAD-bd_sf"/>
</dbReference>
<dbReference type="SUPFAM" id="SSF55424">
    <property type="entry name" value="FAD/NAD-linked reductases, dimerisation (C-terminal) domain"/>
    <property type="match status" value="1"/>
</dbReference>
<evidence type="ECO:0000256" key="3">
    <source>
        <dbReference type="ARBA" id="ARBA00023002"/>
    </source>
</evidence>
<sequence>MSDLKDSYDHLIIGGGIAADAAARAIREADEDASIAILSADPHAPVYRPALSKDLWTGEDPDPDSQDLGTAAATGAELFTSTLVTELLPASHTAVTARGQRVHYRKALLATGSSHRHLPGVHDSRVLSLRTVGDYRHLRTLATDGARVVVVGGGFLGTEIAAALTRTGAEVTLAHGGTRILEHMLPDSLTSHLEQVFTEHGIELVGGFRLAGISADATLTLHAANRETLTADAVVLGLGAQPATTLAEHAGIFTDRGYVVVDPHLRTSSPDVFAAGDVVLYDDALLGRRHVEHVDHAEASGAVAGANMTRPEEEREEYTHTPLFFSDLFDDGYEAVGRLDSSLEMREVWDEEHRAAVVHYLDEGVVEGVLLWNTWDSVPAARELIAQSQAGDLYIDALESRIRPGGA</sequence>
<protein>
    <submittedName>
        <fullName evidence="5">NAD(P)/FAD-dependent oxidoreductase</fullName>
    </submittedName>
</protein>
<dbReference type="SUPFAM" id="SSF51905">
    <property type="entry name" value="FAD/NAD(P)-binding domain"/>
    <property type="match status" value="2"/>
</dbReference>
<dbReference type="PANTHER" id="PTHR43557">
    <property type="entry name" value="APOPTOSIS-INDUCING FACTOR 1"/>
    <property type="match status" value="1"/>
</dbReference>
<dbReference type="GO" id="GO:0016174">
    <property type="term" value="F:NAD(P)H oxidase H2O2-forming activity"/>
    <property type="evidence" value="ECO:0007669"/>
    <property type="project" value="TreeGrafter"/>
</dbReference>
<evidence type="ECO:0000256" key="1">
    <source>
        <dbReference type="ARBA" id="ARBA00022630"/>
    </source>
</evidence>
<name>A0A3R8RXD7_9MICO</name>
<keyword evidence="3" id="KW-0560">Oxidoreductase</keyword>
<evidence type="ECO:0000256" key="2">
    <source>
        <dbReference type="ARBA" id="ARBA00022827"/>
    </source>
</evidence>
<dbReference type="InterPro" id="IPR016156">
    <property type="entry name" value="FAD/NAD-linked_Rdtase_dimer_sf"/>
</dbReference>
<keyword evidence="6" id="KW-1185">Reference proteome</keyword>
<dbReference type="GO" id="GO:0005737">
    <property type="term" value="C:cytoplasm"/>
    <property type="evidence" value="ECO:0007669"/>
    <property type="project" value="TreeGrafter"/>
</dbReference>
<organism evidence="5 6">
    <name type="scientific">Brachybacterium paraconglomeratum</name>
    <dbReference type="NCBI Taxonomy" id="173362"/>
    <lineage>
        <taxon>Bacteria</taxon>
        <taxon>Bacillati</taxon>
        <taxon>Actinomycetota</taxon>
        <taxon>Actinomycetes</taxon>
        <taxon>Micrococcales</taxon>
        <taxon>Dermabacteraceae</taxon>
        <taxon>Brachybacterium</taxon>
    </lineage>
</organism>
<evidence type="ECO:0000313" key="6">
    <source>
        <dbReference type="Proteomes" id="UP000274327"/>
    </source>
</evidence>
<proteinExistence type="predicted"/>
<feature type="domain" description="FAD/NAD(P)-binding" evidence="4">
    <location>
        <begin position="8"/>
        <end position="301"/>
    </location>
</feature>
<dbReference type="Proteomes" id="UP000274327">
    <property type="component" value="Unassembled WGS sequence"/>
</dbReference>
<dbReference type="InterPro" id="IPR050446">
    <property type="entry name" value="FAD-oxidoreductase/Apoptosis"/>
</dbReference>
<dbReference type="GO" id="GO:0033108">
    <property type="term" value="P:mitochondrial respiratory chain complex assembly"/>
    <property type="evidence" value="ECO:0007669"/>
    <property type="project" value="TreeGrafter"/>
</dbReference>
<evidence type="ECO:0000259" key="4">
    <source>
        <dbReference type="Pfam" id="PF07992"/>
    </source>
</evidence>
<dbReference type="PANTHER" id="PTHR43557:SF4">
    <property type="entry name" value="APOPTOSIS-INDUCING FACTOR 1, MITOCHONDRIAL"/>
    <property type="match status" value="1"/>
</dbReference>
<evidence type="ECO:0000313" key="5">
    <source>
        <dbReference type="EMBL" id="RRR18010.1"/>
    </source>
</evidence>
<gene>
    <name evidence="5" type="ORF">DS079_12045</name>
</gene>
<dbReference type="AlphaFoldDB" id="A0A3R8RXD7"/>
<dbReference type="EMBL" id="QOCI01000009">
    <property type="protein sequence ID" value="RRR18010.1"/>
    <property type="molecule type" value="Genomic_DNA"/>
</dbReference>
<dbReference type="Gene3D" id="3.50.50.60">
    <property type="entry name" value="FAD/NAD(P)-binding domain"/>
    <property type="match status" value="2"/>
</dbReference>
<keyword evidence="2" id="KW-0274">FAD</keyword>